<feature type="compositionally biased region" description="Low complexity" evidence="1">
    <location>
        <begin position="190"/>
        <end position="238"/>
    </location>
</feature>
<feature type="domain" description="Vacuolar membrane-associated protein Iml1 N-terminal" evidence="2">
    <location>
        <begin position="433"/>
        <end position="674"/>
    </location>
</feature>
<dbReference type="GO" id="GO:0005096">
    <property type="term" value="F:GTPase activator activity"/>
    <property type="evidence" value="ECO:0007669"/>
    <property type="project" value="InterPro"/>
</dbReference>
<feature type="compositionally biased region" description="Low complexity" evidence="1">
    <location>
        <begin position="258"/>
        <end position="328"/>
    </location>
</feature>
<dbReference type="GO" id="GO:1990130">
    <property type="term" value="C:GATOR1 complex"/>
    <property type="evidence" value="ECO:0007669"/>
    <property type="project" value="TreeGrafter"/>
</dbReference>
<dbReference type="Pfam" id="PF12257">
    <property type="entry name" value="IML1"/>
    <property type="match status" value="1"/>
</dbReference>
<organism evidence="3 4">
    <name type="scientific">Triparma laevis f. inornata</name>
    <dbReference type="NCBI Taxonomy" id="1714386"/>
    <lineage>
        <taxon>Eukaryota</taxon>
        <taxon>Sar</taxon>
        <taxon>Stramenopiles</taxon>
        <taxon>Ochrophyta</taxon>
        <taxon>Bolidophyceae</taxon>
        <taxon>Parmales</taxon>
        <taxon>Triparmaceae</taxon>
        <taxon>Triparma</taxon>
    </lineage>
</organism>
<dbReference type="EMBL" id="BLQM01000031">
    <property type="protein sequence ID" value="GMH53068.1"/>
    <property type="molecule type" value="Genomic_DNA"/>
</dbReference>
<dbReference type="GO" id="GO:0010508">
    <property type="term" value="P:positive regulation of autophagy"/>
    <property type="evidence" value="ECO:0007669"/>
    <property type="project" value="TreeGrafter"/>
</dbReference>
<accession>A0A9W7DWB0</accession>
<comment type="caution">
    <text evidence="3">The sequence shown here is derived from an EMBL/GenBank/DDBJ whole genome shotgun (WGS) entry which is preliminary data.</text>
</comment>
<dbReference type="PANTHER" id="PTHR13179">
    <property type="entry name" value="DEP DOMAIN CONTAINING PROTEIN 5"/>
    <property type="match status" value="1"/>
</dbReference>
<feature type="compositionally biased region" description="Low complexity" evidence="1">
    <location>
        <begin position="85"/>
        <end position="103"/>
    </location>
</feature>
<feature type="region of interest" description="Disordered" evidence="1">
    <location>
        <begin position="73"/>
        <end position="106"/>
    </location>
</feature>
<protein>
    <recommendedName>
        <fullName evidence="2">Vacuolar membrane-associated protein Iml1 N-terminal domain-containing protein</fullName>
    </recommendedName>
</protein>
<evidence type="ECO:0000256" key="1">
    <source>
        <dbReference type="SAM" id="MobiDB-lite"/>
    </source>
</evidence>
<dbReference type="Proteomes" id="UP001162640">
    <property type="component" value="Unassembled WGS sequence"/>
</dbReference>
<feature type="compositionally biased region" description="Basic and acidic residues" evidence="1">
    <location>
        <begin position="179"/>
        <end position="188"/>
    </location>
</feature>
<dbReference type="InterPro" id="IPR027244">
    <property type="entry name" value="IML1"/>
</dbReference>
<evidence type="ECO:0000259" key="2">
    <source>
        <dbReference type="Pfam" id="PF12257"/>
    </source>
</evidence>
<dbReference type="AlphaFoldDB" id="A0A9W7DWB0"/>
<evidence type="ECO:0000313" key="4">
    <source>
        <dbReference type="Proteomes" id="UP001162640"/>
    </source>
</evidence>
<feature type="region of interest" description="Disordered" evidence="1">
    <location>
        <begin position="138"/>
        <end position="364"/>
    </location>
</feature>
<evidence type="ECO:0000313" key="3">
    <source>
        <dbReference type="EMBL" id="GMH53068.1"/>
    </source>
</evidence>
<feature type="compositionally biased region" description="Low complexity" evidence="1">
    <location>
        <begin position="338"/>
        <end position="353"/>
    </location>
</feature>
<dbReference type="InterPro" id="IPR048255">
    <property type="entry name" value="IML1_N"/>
</dbReference>
<dbReference type="GO" id="GO:1904262">
    <property type="term" value="P:negative regulation of TORC1 signaling"/>
    <property type="evidence" value="ECO:0007669"/>
    <property type="project" value="TreeGrafter"/>
</dbReference>
<name>A0A9W7DWB0_9STRA</name>
<feature type="compositionally biased region" description="Low complexity" evidence="1">
    <location>
        <begin position="166"/>
        <end position="178"/>
    </location>
</feature>
<sequence>MNSLYPLYIHTEVDDDRDILFFSSSKSSPFIFLPTGESLNKDDNLLVKVYDRASIDSFNQAAISALNQVLREGSSGSCGGTTMPGASNASNHNSNQSGNNNHNLHASMTHASMSPRAESPSASNQLCDPIQQFVLKLNSLPNAEKSTTTTTTTTESGRTETKREQQNNTNPENQPDPNKSTKKEDDTRNPSSTSPSTASTTLHNSRSTSSDTRSTGTTPKASETPKSSENNNNKSTTSPPVPEQHPLATKSSSDKQTKTLAPPTLTLPPQLQPKLNSKSTSTNNSTNNNATSPINNSSSSPSTPTALTTTSSSSPTTNQHNNHHTPNPQDTQITNQITNSSTPSSPTTSNPTTSEPPNPKSLPSITSVSLLQPIATLYNLTNKSCYISITKIIGPSPALKKPSEKSVLFFDTNHTTTTPTSHPLATSSRIDFVTLTLKDQFVGRAEMFTLKNSLQNTWLYTGKRLVNNGVKIIVKEIRRGRGKVKGGVVWGGTKFSFRTRSGRIIWLVQMSSEMWDFCEERKEGSRLSINFDKFVVFMGKLFERWKDLDVSHSLSVYFFSRSFVTGKAEVVDLLEHQNNNDTTSLCATVNTDLDGRVYEDHYLPVVENETRHDWNDLVPVIKKAFVNYPTLVGWSIDEHNSRLPSLAAGGNLLEAINITLNVLQYHYMDRDLTR</sequence>
<gene>
    <name evidence="3" type="ORF">TL16_g01365</name>
</gene>
<reference evidence="4" key="1">
    <citation type="journal article" date="2023" name="Commun. Biol.">
        <title>Genome analysis of Parmales, the sister group of diatoms, reveals the evolutionary specialization of diatoms from phago-mixotrophs to photoautotrophs.</title>
        <authorList>
            <person name="Ban H."/>
            <person name="Sato S."/>
            <person name="Yoshikawa S."/>
            <person name="Yamada K."/>
            <person name="Nakamura Y."/>
            <person name="Ichinomiya M."/>
            <person name="Sato N."/>
            <person name="Blanc-Mathieu R."/>
            <person name="Endo H."/>
            <person name="Kuwata A."/>
            <person name="Ogata H."/>
        </authorList>
    </citation>
    <scope>NUCLEOTIDE SEQUENCE [LARGE SCALE GENOMIC DNA]</scope>
</reference>
<feature type="compositionally biased region" description="Low complexity" evidence="1">
    <location>
        <begin position="144"/>
        <end position="156"/>
    </location>
</feature>
<dbReference type="PANTHER" id="PTHR13179:SF8">
    <property type="entry name" value="GATOR COMPLEX PROTEIN DEPDC5"/>
    <property type="match status" value="1"/>
</dbReference>
<proteinExistence type="predicted"/>